<feature type="compositionally biased region" description="Polar residues" evidence="1">
    <location>
        <begin position="528"/>
        <end position="539"/>
    </location>
</feature>
<reference evidence="3" key="1">
    <citation type="submission" date="2022-07" db="EMBL/GenBank/DDBJ databases">
        <title>Phylogenomic reconstructions and comparative analyses of Kickxellomycotina fungi.</title>
        <authorList>
            <person name="Reynolds N.K."/>
            <person name="Stajich J.E."/>
            <person name="Barry K."/>
            <person name="Grigoriev I.V."/>
            <person name="Crous P."/>
            <person name="Smith M.E."/>
        </authorList>
    </citation>
    <scope>NUCLEOTIDE SEQUENCE</scope>
    <source>
        <strain evidence="3">RSA 861</strain>
    </source>
</reference>
<sequence>MADPNIAILKRMFPDVDPEICEAVLQANNGNLNSTISSLLEISSPSHKGQDQVVTDKPAHPVATGEATAHSQHSDAEPATYPACAAPADDRRRSTSSLARAVTFSALGSSPYLNDNERPGSAMSNPIQRDEPAGAVWATPSTDHAAGPFSSVDTTGRTAVTSAPTPAVATTNLYPTSPADGNHTHLTTDTTSAEPRTISTAAAPTLPADGNAAGVVDTSQDEQIARDLELALRLEDEEREAFEELNRRAEQVRNQPSQAPPHLPNRPNDGRNPRASYYDPNGHYQQRPVEPNAGGDRRRYGDYEDETDFVAKMNTFAETTKVKMQGFFSQMSKKFNEVVNHDSTAEYQSPSATPLYNPQTAPSSSQGRHGSNGDPTDHLRRANTHTSGHRRIIQDEEEEVDLYGPPPPTLPRRGTGTGDRTTSFLLDDDLPSGPAPQLPPRPTDFRISSDSSRSNDHSPAVTPARPATMPSPPVPAGLSSTSPVLIVPAAPPVPSTLPTTTTGHAGDNAHRYPTTHEASPTLPGTAADWSNHTSPHVNQTTTTFSPSTSVPARNSNSEFTEVDFHTSPAALRQSPAAAGGDTTAAAFKANALSTSPTSNSAETDWNMIDAEDQQRSNGGHSKAL</sequence>
<dbReference type="GO" id="GO:0006511">
    <property type="term" value="P:ubiquitin-dependent protein catabolic process"/>
    <property type="evidence" value="ECO:0007669"/>
    <property type="project" value="TreeGrafter"/>
</dbReference>
<accession>A0A9W8AH90</accession>
<feature type="region of interest" description="Disordered" evidence="1">
    <location>
        <begin position="588"/>
        <end position="624"/>
    </location>
</feature>
<proteinExistence type="predicted"/>
<dbReference type="EMBL" id="JANBPT010000097">
    <property type="protein sequence ID" value="KAJ1927887.1"/>
    <property type="molecule type" value="Genomic_DNA"/>
</dbReference>
<dbReference type="Pfam" id="PF02845">
    <property type="entry name" value="CUE"/>
    <property type="match status" value="1"/>
</dbReference>
<gene>
    <name evidence="3" type="ORF">IWQ60_002531</name>
</gene>
<dbReference type="InterPro" id="IPR003892">
    <property type="entry name" value="CUE"/>
</dbReference>
<keyword evidence="4" id="KW-1185">Reference proteome</keyword>
<dbReference type="PROSITE" id="PS51140">
    <property type="entry name" value="CUE"/>
    <property type="match status" value="1"/>
</dbReference>
<dbReference type="GO" id="GO:0043130">
    <property type="term" value="F:ubiquitin binding"/>
    <property type="evidence" value="ECO:0007669"/>
    <property type="project" value="InterPro"/>
</dbReference>
<feature type="region of interest" description="Disordered" evidence="1">
    <location>
        <begin position="44"/>
        <end position="97"/>
    </location>
</feature>
<name>A0A9W8AH90_9FUNG</name>
<feature type="compositionally biased region" description="Polar residues" evidence="1">
    <location>
        <begin position="615"/>
        <end position="624"/>
    </location>
</feature>
<dbReference type="PANTHER" id="PTHR16461">
    <property type="entry name" value="TOLL-INTERACTING PROTEIN"/>
    <property type="match status" value="1"/>
</dbReference>
<dbReference type="Gene3D" id="1.10.8.10">
    <property type="entry name" value="DNA helicase RuvA subunit, C-terminal domain"/>
    <property type="match status" value="1"/>
</dbReference>
<feature type="compositionally biased region" description="Polar residues" evidence="1">
    <location>
        <begin position="591"/>
        <end position="603"/>
    </location>
</feature>
<feature type="region of interest" description="Disordered" evidence="1">
    <location>
        <begin position="243"/>
        <end position="301"/>
    </location>
</feature>
<feature type="domain" description="CUE" evidence="2">
    <location>
        <begin position="1"/>
        <end position="44"/>
    </location>
</feature>
<dbReference type="AlphaFoldDB" id="A0A9W8AH90"/>
<dbReference type="OrthoDB" id="9942608at2759"/>
<feature type="compositionally biased region" description="Polar residues" evidence="1">
    <location>
        <begin position="347"/>
        <end position="369"/>
    </location>
</feature>
<feature type="region of interest" description="Disordered" evidence="1">
    <location>
        <begin position="347"/>
        <end position="479"/>
    </location>
</feature>
<dbReference type="CDD" id="cd14279">
    <property type="entry name" value="CUE"/>
    <property type="match status" value="1"/>
</dbReference>
<dbReference type="GO" id="GO:0031624">
    <property type="term" value="F:ubiquitin conjugating enzyme binding"/>
    <property type="evidence" value="ECO:0007669"/>
    <property type="project" value="TreeGrafter"/>
</dbReference>
<feature type="compositionally biased region" description="Pro residues" evidence="1">
    <location>
        <begin position="433"/>
        <end position="442"/>
    </location>
</feature>
<feature type="region of interest" description="Disordered" evidence="1">
    <location>
        <begin position="109"/>
        <end position="128"/>
    </location>
</feature>
<evidence type="ECO:0000256" key="1">
    <source>
        <dbReference type="SAM" id="MobiDB-lite"/>
    </source>
</evidence>
<protein>
    <recommendedName>
        <fullName evidence="2">CUE domain-containing protein</fullName>
    </recommendedName>
</protein>
<dbReference type="Proteomes" id="UP001150569">
    <property type="component" value="Unassembled WGS sequence"/>
</dbReference>
<organism evidence="3 4">
    <name type="scientific">Tieghemiomyces parasiticus</name>
    <dbReference type="NCBI Taxonomy" id="78921"/>
    <lineage>
        <taxon>Eukaryota</taxon>
        <taxon>Fungi</taxon>
        <taxon>Fungi incertae sedis</taxon>
        <taxon>Zoopagomycota</taxon>
        <taxon>Kickxellomycotina</taxon>
        <taxon>Dimargaritomycetes</taxon>
        <taxon>Dimargaritales</taxon>
        <taxon>Dimargaritaceae</taxon>
        <taxon>Tieghemiomyces</taxon>
    </lineage>
</organism>
<feature type="compositionally biased region" description="Low complexity" evidence="1">
    <location>
        <begin position="540"/>
        <end position="549"/>
    </location>
</feature>
<dbReference type="PANTHER" id="PTHR16461:SF5">
    <property type="entry name" value="TOLL-INTERACTING PROTEIN"/>
    <property type="match status" value="1"/>
</dbReference>
<comment type="caution">
    <text evidence="3">The sequence shown here is derived from an EMBL/GenBank/DDBJ whole genome shotgun (WGS) entry which is preliminary data.</text>
</comment>
<evidence type="ECO:0000313" key="3">
    <source>
        <dbReference type="EMBL" id="KAJ1927887.1"/>
    </source>
</evidence>
<dbReference type="SMART" id="SM00546">
    <property type="entry name" value="CUE"/>
    <property type="match status" value="1"/>
</dbReference>
<feature type="region of interest" description="Disordered" evidence="1">
    <location>
        <begin position="497"/>
        <end position="555"/>
    </location>
</feature>
<evidence type="ECO:0000313" key="4">
    <source>
        <dbReference type="Proteomes" id="UP001150569"/>
    </source>
</evidence>
<dbReference type="SUPFAM" id="SSF46934">
    <property type="entry name" value="UBA-like"/>
    <property type="match status" value="1"/>
</dbReference>
<dbReference type="GO" id="GO:0005737">
    <property type="term" value="C:cytoplasm"/>
    <property type="evidence" value="ECO:0007669"/>
    <property type="project" value="TreeGrafter"/>
</dbReference>
<dbReference type="InterPro" id="IPR009060">
    <property type="entry name" value="UBA-like_sf"/>
</dbReference>
<feature type="compositionally biased region" description="Basic residues" evidence="1">
    <location>
        <begin position="381"/>
        <end position="391"/>
    </location>
</feature>
<evidence type="ECO:0000259" key="2">
    <source>
        <dbReference type="PROSITE" id="PS51140"/>
    </source>
</evidence>
<feature type="compositionally biased region" description="Low complexity" evidence="1">
    <location>
        <begin position="411"/>
        <end position="422"/>
    </location>
</feature>